<organism evidence="2 3">
    <name type="scientific">Chitinivorax tropicus</name>
    <dbReference type="NCBI Taxonomy" id="714531"/>
    <lineage>
        <taxon>Bacteria</taxon>
        <taxon>Pseudomonadati</taxon>
        <taxon>Pseudomonadota</taxon>
        <taxon>Betaproteobacteria</taxon>
        <taxon>Chitinivorax</taxon>
    </lineage>
</organism>
<accession>A0A840MRL6</accession>
<proteinExistence type="predicted"/>
<protein>
    <submittedName>
        <fullName evidence="2">ABC-type amino acid transport substrate-binding protein</fullName>
    </submittedName>
</protein>
<evidence type="ECO:0000313" key="2">
    <source>
        <dbReference type="EMBL" id="MBB5017861.1"/>
    </source>
</evidence>
<keyword evidence="3" id="KW-1185">Reference proteome</keyword>
<gene>
    <name evidence="2" type="ORF">HNQ59_001131</name>
</gene>
<keyword evidence="1" id="KW-0732">Signal</keyword>
<evidence type="ECO:0000256" key="1">
    <source>
        <dbReference type="SAM" id="SignalP"/>
    </source>
</evidence>
<dbReference type="SUPFAM" id="SSF53850">
    <property type="entry name" value="Periplasmic binding protein-like II"/>
    <property type="match status" value="1"/>
</dbReference>
<dbReference type="Gene3D" id="3.40.190.10">
    <property type="entry name" value="Periplasmic binding protein-like II"/>
    <property type="match status" value="2"/>
</dbReference>
<feature type="signal peptide" evidence="1">
    <location>
        <begin position="1"/>
        <end position="21"/>
    </location>
</feature>
<dbReference type="AlphaFoldDB" id="A0A840MRL6"/>
<feature type="chain" id="PRO_5032904379" evidence="1">
    <location>
        <begin position="22"/>
        <end position="258"/>
    </location>
</feature>
<sequence length="258" mass="29025">MTRHQLIVLLPALLAANIAHADKLIFAFEPGSSDPYTIIQGNELKGGLMKTLGDALALAAGLTPSYYMTSRARIEKDTETGLAHINCLTSPIWFKNPQAVRWSIPVIQEEERYLIHKDAPDIINLTDLDTLRVGMMKSYRYPTLEAAIAQGRFQRDDSNSVQQAYRKLIIGRIDALLAKDIQITHLLKNDPGRQAYRLATRVESRNQLQCAISRQLPFEATRLEHAFQKLKQSGLLEQLATQYQPHPSASQHESSKQP</sequence>
<dbReference type="EMBL" id="JACHHY010000005">
    <property type="protein sequence ID" value="MBB5017861.1"/>
    <property type="molecule type" value="Genomic_DNA"/>
</dbReference>
<dbReference type="Proteomes" id="UP000575898">
    <property type="component" value="Unassembled WGS sequence"/>
</dbReference>
<dbReference type="RefSeq" id="WP_184036270.1">
    <property type="nucleotide sequence ID" value="NZ_JACHHY010000005.1"/>
</dbReference>
<comment type="caution">
    <text evidence="2">The sequence shown here is derived from an EMBL/GenBank/DDBJ whole genome shotgun (WGS) entry which is preliminary data.</text>
</comment>
<name>A0A840MRL6_9PROT</name>
<reference evidence="2 3" key="1">
    <citation type="submission" date="2020-08" db="EMBL/GenBank/DDBJ databases">
        <title>Genomic Encyclopedia of Type Strains, Phase IV (KMG-IV): sequencing the most valuable type-strain genomes for metagenomic binning, comparative biology and taxonomic classification.</title>
        <authorList>
            <person name="Goeker M."/>
        </authorList>
    </citation>
    <scope>NUCLEOTIDE SEQUENCE [LARGE SCALE GENOMIC DNA]</scope>
    <source>
        <strain evidence="2 3">DSM 27165</strain>
    </source>
</reference>
<evidence type="ECO:0000313" key="3">
    <source>
        <dbReference type="Proteomes" id="UP000575898"/>
    </source>
</evidence>